<gene>
    <name evidence="2" type="ORF">SAMN04488054_13736</name>
</gene>
<dbReference type="Proteomes" id="UP000199668">
    <property type="component" value="Unassembled WGS sequence"/>
</dbReference>
<evidence type="ECO:0000313" key="3">
    <source>
        <dbReference type="Proteomes" id="UP000199668"/>
    </source>
</evidence>
<evidence type="ECO:0000313" key="2">
    <source>
        <dbReference type="EMBL" id="SFM35842.1"/>
    </source>
</evidence>
<organism evidence="2 3">
    <name type="scientific">Salibacterium qingdaonense</name>
    <dbReference type="NCBI Taxonomy" id="266892"/>
    <lineage>
        <taxon>Bacteria</taxon>
        <taxon>Bacillati</taxon>
        <taxon>Bacillota</taxon>
        <taxon>Bacilli</taxon>
        <taxon>Bacillales</taxon>
        <taxon>Bacillaceae</taxon>
    </lineage>
</organism>
<keyword evidence="3" id="KW-1185">Reference proteome</keyword>
<dbReference type="RefSeq" id="WP_090928451.1">
    <property type="nucleotide sequence ID" value="NZ_FOTY01000037.1"/>
</dbReference>
<dbReference type="OrthoDB" id="2627254at2"/>
<dbReference type="STRING" id="266892.SAMN04488054_13736"/>
<dbReference type="EMBL" id="FOTY01000037">
    <property type="protein sequence ID" value="SFM35842.1"/>
    <property type="molecule type" value="Genomic_DNA"/>
</dbReference>
<evidence type="ECO:0000256" key="1">
    <source>
        <dbReference type="SAM" id="MobiDB-lite"/>
    </source>
</evidence>
<sequence length="102" mass="11497">MAKQGKITVNGQEYTVQHPGAMWYLELNDRHRASNGIPNQAPYARELIEEVVKQPKLSVEDFQEDILGLQEAVKAIERFLGERPNQGTTESDRGKGLETDSE</sequence>
<dbReference type="AlphaFoldDB" id="A0A1I4Q6Z3"/>
<proteinExistence type="predicted"/>
<feature type="compositionally biased region" description="Basic and acidic residues" evidence="1">
    <location>
        <begin position="90"/>
        <end position="102"/>
    </location>
</feature>
<protein>
    <submittedName>
        <fullName evidence="2">Uncharacterized protein</fullName>
    </submittedName>
</protein>
<reference evidence="2 3" key="1">
    <citation type="submission" date="2016-10" db="EMBL/GenBank/DDBJ databases">
        <authorList>
            <person name="de Groot N.N."/>
        </authorList>
    </citation>
    <scope>NUCLEOTIDE SEQUENCE [LARGE SCALE GENOMIC DNA]</scope>
    <source>
        <strain evidence="2 3">CGMCC 1.6134</strain>
    </source>
</reference>
<name>A0A1I4Q6Z3_9BACI</name>
<accession>A0A1I4Q6Z3</accession>
<feature type="region of interest" description="Disordered" evidence="1">
    <location>
        <begin position="80"/>
        <end position="102"/>
    </location>
</feature>